<dbReference type="AlphaFoldDB" id="A0A0G1VNT2"/>
<keyword evidence="3" id="KW-0312">Gluconeogenesis</keyword>
<dbReference type="SUPFAM" id="SSF51351">
    <property type="entry name" value="Triosephosphate isomerase (TIM)"/>
    <property type="match status" value="1"/>
</dbReference>
<evidence type="ECO:0000313" key="4">
    <source>
        <dbReference type="EMBL" id="KKW08103.1"/>
    </source>
</evidence>
<proteinExistence type="inferred from homology"/>
<reference evidence="4 5" key="1">
    <citation type="journal article" date="2015" name="Nature">
        <title>rRNA introns, odd ribosomes, and small enigmatic genomes across a large radiation of phyla.</title>
        <authorList>
            <person name="Brown C.T."/>
            <person name="Hug L.A."/>
            <person name="Thomas B.C."/>
            <person name="Sharon I."/>
            <person name="Castelle C.J."/>
            <person name="Singh A."/>
            <person name="Wilkins M.J."/>
            <person name="Williams K.H."/>
            <person name="Banfield J.F."/>
        </authorList>
    </citation>
    <scope>NUCLEOTIDE SEQUENCE [LARGE SCALE GENOMIC DNA]</scope>
</reference>
<dbReference type="GO" id="GO:0046166">
    <property type="term" value="P:glyceraldehyde-3-phosphate biosynthetic process"/>
    <property type="evidence" value="ECO:0007669"/>
    <property type="project" value="TreeGrafter"/>
</dbReference>
<dbReference type="GO" id="GO:0004807">
    <property type="term" value="F:triose-phosphate isomerase activity"/>
    <property type="evidence" value="ECO:0007669"/>
    <property type="project" value="UniProtKB-UniRule"/>
</dbReference>
<dbReference type="Proteomes" id="UP000033965">
    <property type="component" value="Unassembled WGS sequence"/>
</dbReference>
<comment type="caution">
    <text evidence="4">The sequence shown here is derived from an EMBL/GenBank/DDBJ whole genome shotgun (WGS) entry which is preliminary data.</text>
</comment>
<dbReference type="GO" id="GO:0019563">
    <property type="term" value="P:glycerol catabolic process"/>
    <property type="evidence" value="ECO:0007669"/>
    <property type="project" value="TreeGrafter"/>
</dbReference>
<dbReference type="InterPro" id="IPR035990">
    <property type="entry name" value="TIM_sf"/>
</dbReference>
<gene>
    <name evidence="4" type="ORF">UY44_C0018G0013</name>
</gene>
<dbReference type="CDD" id="cd00311">
    <property type="entry name" value="TIM"/>
    <property type="match status" value="1"/>
</dbReference>
<comment type="catalytic activity">
    <reaction evidence="3">
        <text>D-glyceraldehyde 3-phosphate = dihydroxyacetone phosphate</text>
        <dbReference type="Rhea" id="RHEA:18585"/>
        <dbReference type="ChEBI" id="CHEBI:57642"/>
        <dbReference type="ChEBI" id="CHEBI:59776"/>
        <dbReference type="EC" id="5.3.1.1"/>
    </reaction>
</comment>
<dbReference type="PATRIC" id="fig|1618669.3.peg.564"/>
<dbReference type="EC" id="5.3.1.1" evidence="3"/>
<dbReference type="InterPro" id="IPR013785">
    <property type="entry name" value="Aldolase_TIM"/>
</dbReference>
<comment type="subunit">
    <text evidence="3">Homodimer.</text>
</comment>
<keyword evidence="3" id="KW-0963">Cytoplasm</keyword>
<comment type="pathway">
    <text evidence="3">Carbohydrate biosynthesis; gluconeogenesis.</text>
</comment>
<comment type="subcellular location">
    <subcellularLocation>
        <location evidence="3">Cytoplasm</location>
    </subcellularLocation>
</comment>
<dbReference type="EMBL" id="LCPZ01000018">
    <property type="protein sequence ID" value="KKW08103.1"/>
    <property type="molecule type" value="Genomic_DNA"/>
</dbReference>
<evidence type="ECO:0000256" key="3">
    <source>
        <dbReference type="RuleBase" id="RU363013"/>
    </source>
</evidence>
<dbReference type="InterPro" id="IPR020861">
    <property type="entry name" value="Triosephosphate_isomerase_AS"/>
</dbReference>
<dbReference type="Gene3D" id="3.20.20.70">
    <property type="entry name" value="Aldolase class I"/>
    <property type="match status" value="1"/>
</dbReference>
<dbReference type="UniPathway" id="UPA00109">
    <property type="reaction ID" value="UER00189"/>
</dbReference>
<dbReference type="GO" id="GO:0006094">
    <property type="term" value="P:gluconeogenesis"/>
    <property type="evidence" value="ECO:0007669"/>
    <property type="project" value="UniProtKB-UniPathway"/>
</dbReference>
<dbReference type="GO" id="GO:0005829">
    <property type="term" value="C:cytosol"/>
    <property type="evidence" value="ECO:0007669"/>
    <property type="project" value="TreeGrafter"/>
</dbReference>
<dbReference type="NCBIfam" id="TIGR00419">
    <property type="entry name" value="tim"/>
    <property type="match status" value="1"/>
</dbReference>
<accession>A0A0G1VNT2</accession>
<dbReference type="PANTHER" id="PTHR21139">
    <property type="entry name" value="TRIOSEPHOSPHATE ISOMERASE"/>
    <property type="match status" value="1"/>
</dbReference>
<comment type="similarity">
    <text evidence="1 3">Belongs to the triosephosphate isomerase family.</text>
</comment>
<sequence>MPDQKKIYLFANWKMYLDYEESVEMAKAVVSHVSDFPKNVSLALFPGSLAIKSVFELVKKSGIAVGAQDEHWVEKGAYTGAVSAHMYKSAGCAYALIGHSERRHVFKETNQDTRKKMEAALISGMIPVLCVGETHKEREADKTDEAVEVQLRAALEGLAWKKGMPFVIAYEPVWSIGTGLACDSEVAEETQEMIYEFVRGLLPEVDPILLYGGSVNPENIADYLVEPHIDGALVGIASVKIDSWKRFASTLQNLK</sequence>
<protein>
    <recommendedName>
        <fullName evidence="3">Triosephosphate isomerase</fullName>
        <ecNumber evidence="3">5.3.1.1</ecNumber>
    </recommendedName>
</protein>
<dbReference type="PROSITE" id="PS00171">
    <property type="entry name" value="TIM_1"/>
    <property type="match status" value="1"/>
</dbReference>
<dbReference type="PROSITE" id="PS51440">
    <property type="entry name" value="TIM_2"/>
    <property type="match status" value="1"/>
</dbReference>
<evidence type="ECO:0000256" key="2">
    <source>
        <dbReference type="ARBA" id="ARBA00023235"/>
    </source>
</evidence>
<keyword evidence="3" id="KW-0324">Glycolysis</keyword>
<dbReference type="PANTHER" id="PTHR21139:SF42">
    <property type="entry name" value="TRIOSEPHOSPHATE ISOMERASE"/>
    <property type="match status" value="1"/>
</dbReference>
<dbReference type="InterPro" id="IPR000652">
    <property type="entry name" value="Triosephosphate_isomerase"/>
</dbReference>
<organism evidence="4 5">
    <name type="scientific">Candidatus Kaiserbacteria bacterium GW2011_GWA2_49_19</name>
    <dbReference type="NCBI Taxonomy" id="1618669"/>
    <lineage>
        <taxon>Bacteria</taxon>
        <taxon>Candidatus Kaiseribacteriota</taxon>
    </lineage>
</organism>
<comment type="pathway">
    <text evidence="3">Carbohydrate degradation; glycolysis; D-glyceraldehyde 3-phosphate from glycerone phosphate: step 1/1.</text>
</comment>
<evidence type="ECO:0000313" key="5">
    <source>
        <dbReference type="Proteomes" id="UP000033965"/>
    </source>
</evidence>
<dbReference type="GO" id="GO:0006096">
    <property type="term" value="P:glycolytic process"/>
    <property type="evidence" value="ECO:0007669"/>
    <property type="project" value="UniProtKB-UniRule"/>
</dbReference>
<dbReference type="UniPathway" id="UPA00138"/>
<dbReference type="Pfam" id="PF00121">
    <property type="entry name" value="TIM"/>
    <property type="match status" value="1"/>
</dbReference>
<name>A0A0G1VNT2_9BACT</name>
<keyword evidence="2 3" id="KW-0413">Isomerase</keyword>
<evidence type="ECO:0000256" key="1">
    <source>
        <dbReference type="ARBA" id="ARBA00007422"/>
    </source>
</evidence>